<keyword evidence="9 10" id="KW-0472">Membrane</keyword>
<feature type="transmembrane region" description="Helical" evidence="10">
    <location>
        <begin position="178"/>
        <end position="201"/>
    </location>
</feature>
<name>A0A8K1CFM5_PYTOL</name>
<dbReference type="Proteomes" id="UP000794436">
    <property type="component" value="Unassembled WGS sequence"/>
</dbReference>
<evidence type="ECO:0000313" key="11">
    <source>
        <dbReference type="EMBL" id="TMW61910.1"/>
    </source>
</evidence>
<feature type="transmembrane region" description="Helical" evidence="10">
    <location>
        <begin position="94"/>
        <end position="113"/>
    </location>
</feature>
<comment type="similarity">
    <text evidence="2 10">Belongs to the class VI-like SAM-binding methyltransferase superfamily. Isoprenylcysteine carboxyl methyltransferase family.</text>
</comment>
<evidence type="ECO:0000256" key="7">
    <source>
        <dbReference type="ARBA" id="ARBA00022692"/>
    </source>
</evidence>
<keyword evidence="6 10" id="KW-0949">S-adenosyl-L-methionine</keyword>
<dbReference type="Pfam" id="PF04140">
    <property type="entry name" value="ICMT"/>
    <property type="match status" value="1"/>
</dbReference>
<comment type="subcellular location">
    <subcellularLocation>
        <location evidence="10">Endoplasmic reticulum membrane</location>
        <topology evidence="10">Multi-pass membrane protein</topology>
    </subcellularLocation>
    <subcellularLocation>
        <location evidence="1">Membrane</location>
        <topology evidence="1">Multi-pass membrane protein</topology>
    </subcellularLocation>
</comment>
<evidence type="ECO:0000256" key="10">
    <source>
        <dbReference type="RuleBase" id="RU362022"/>
    </source>
</evidence>
<proteinExistence type="inferred from homology"/>
<evidence type="ECO:0000256" key="1">
    <source>
        <dbReference type="ARBA" id="ARBA00004141"/>
    </source>
</evidence>
<evidence type="ECO:0000313" key="12">
    <source>
        <dbReference type="Proteomes" id="UP000794436"/>
    </source>
</evidence>
<comment type="caution">
    <text evidence="11">The sequence shown here is derived from an EMBL/GenBank/DDBJ whole genome shotgun (WGS) entry which is preliminary data.</text>
</comment>
<dbReference type="AlphaFoldDB" id="A0A8K1CFM5"/>
<keyword evidence="4 10" id="KW-0489">Methyltransferase</keyword>
<organism evidence="11 12">
    <name type="scientific">Pythium oligandrum</name>
    <name type="common">Mycoparasitic fungus</name>
    <dbReference type="NCBI Taxonomy" id="41045"/>
    <lineage>
        <taxon>Eukaryota</taxon>
        <taxon>Sar</taxon>
        <taxon>Stramenopiles</taxon>
        <taxon>Oomycota</taxon>
        <taxon>Peronosporomycetes</taxon>
        <taxon>Pythiales</taxon>
        <taxon>Pythiaceae</taxon>
        <taxon>Pythium</taxon>
    </lineage>
</organism>
<dbReference type="Gene3D" id="1.20.120.1630">
    <property type="match status" value="1"/>
</dbReference>
<evidence type="ECO:0000256" key="9">
    <source>
        <dbReference type="ARBA" id="ARBA00023136"/>
    </source>
</evidence>
<keyword evidence="5" id="KW-0808">Transferase</keyword>
<evidence type="ECO:0000256" key="3">
    <source>
        <dbReference type="ARBA" id="ARBA00012151"/>
    </source>
</evidence>
<dbReference type="PANTHER" id="PTHR12714">
    <property type="entry name" value="PROTEIN-S ISOPRENYLCYSTEINE O-METHYLTRANSFERASE"/>
    <property type="match status" value="1"/>
</dbReference>
<comment type="catalytic activity">
    <reaction evidence="10">
        <text>[protein]-C-terminal S-[(2E,6E)-farnesyl]-L-cysteine + S-adenosyl-L-methionine = [protein]-C-terminal S-[(2E,6E)-farnesyl]-L-cysteine methyl ester + S-adenosyl-L-homocysteine</text>
        <dbReference type="Rhea" id="RHEA:21672"/>
        <dbReference type="Rhea" id="RHEA-COMP:12125"/>
        <dbReference type="Rhea" id="RHEA-COMP:12126"/>
        <dbReference type="ChEBI" id="CHEBI:57856"/>
        <dbReference type="ChEBI" id="CHEBI:59789"/>
        <dbReference type="ChEBI" id="CHEBI:90510"/>
        <dbReference type="ChEBI" id="CHEBI:90511"/>
        <dbReference type="EC" id="2.1.1.100"/>
    </reaction>
</comment>
<protein>
    <recommendedName>
        <fullName evidence="3 10">Protein-S-isoprenylcysteine O-methyltransferase</fullName>
        <ecNumber evidence="3 10">2.1.1.100</ecNumber>
    </recommendedName>
</protein>
<dbReference type="GO" id="GO:0032259">
    <property type="term" value="P:methylation"/>
    <property type="evidence" value="ECO:0007669"/>
    <property type="project" value="UniProtKB-KW"/>
</dbReference>
<keyword evidence="10" id="KW-0256">Endoplasmic reticulum</keyword>
<evidence type="ECO:0000256" key="2">
    <source>
        <dbReference type="ARBA" id="ARBA00009140"/>
    </source>
</evidence>
<feature type="transmembrane region" description="Helical" evidence="10">
    <location>
        <begin position="120"/>
        <end position="141"/>
    </location>
</feature>
<dbReference type="GO" id="GO:0004671">
    <property type="term" value="F:protein C-terminal S-isoprenylcysteine carboxyl O-methyltransferase activity"/>
    <property type="evidence" value="ECO:0007669"/>
    <property type="project" value="UniProtKB-EC"/>
</dbReference>
<evidence type="ECO:0000256" key="5">
    <source>
        <dbReference type="ARBA" id="ARBA00022679"/>
    </source>
</evidence>
<feature type="transmembrane region" description="Helical" evidence="10">
    <location>
        <begin position="16"/>
        <end position="39"/>
    </location>
</feature>
<evidence type="ECO:0000256" key="6">
    <source>
        <dbReference type="ARBA" id="ARBA00022691"/>
    </source>
</evidence>
<gene>
    <name evidence="11" type="ORF">Poli38472_010973</name>
</gene>
<keyword evidence="7 10" id="KW-0812">Transmembrane</keyword>
<dbReference type="InterPro" id="IPR025770">
    <property type="entry name" value="PPMT_MeTrfase"/>
</dbReference>
<dbReference type="EMBL" id="SPLM01000075">
    <property type="protein sequence ID" value="TMW61910.1"/>
    <property type="molecule type" value="Genomic_DNA"/>
</dbReference>
<evidence type="ECO:0000256" key="4">
    <source>
        <dbReference type="ARBA" id="ARBA00022603"/>
    </source>
</evidence>
<dbReference type="OrthoDB" id="422086at2759"/>
<dbReference type="GO" id="GO:0005789">
    <property type="term" value="C:endoplasmic reticulum membrane"/>
    <property type="evidence" value="ECO:0007669"/>
    <property type="project" value="UniProtKB-SubCell"/>
</dbReference>
<feature type="transmembrane region" description="Helical" evidence="10">
    <location>
        <begin position="51"/>
        <end position="74"/>
    </location>
</feature>
<accession>A0A8K1CFM5</accession>
<dbReference type="InterPro" id="IPR007269">
    <property type="entry name" value="ICMT_MeTrfase"/>
</dbReference>
<reference evidence="11" key="1">
    <citation type="submission" date="2019-03" db="EMBL/GenBank/DDBJ databases">
        <title>Long read genome sequence of the mycoparasitic Pythium oligandrum ATCC 38472 isolated from sugarbeet rhizosphere.</title>
        <authorList>
            <person name="Gaulin E."/>
        </authorList>
    </citation>
    <scope>NUCLEOTIDE SEQUENCE</scope>
    <source>
        <strain evidence="11">ATCC 38472_TT</strain>
    </source>
</reference>
<keyword evidence="8 10" id="KW-1133">Transmembrane helix</keyword>
<evidence type="ECO:0000256" key="8">
    <source>
        <dbReference type="ARBA" id="ARBA00022989"/>
    </source>
</evidence>
<dbReference type="EC" id="2.1.1.100" evidence="3 10"/>
<dbReference type="PANTHER" id="PTHR12714:SF9">
    <property type="entry name" value="PROTEIN-S-ISOPRENYLCYSTEINE O-METHYLTRANSFERASE"/>
    <property type="match status" value="1"/>
</dbReference>
<dbReference type="PROSITE" id="PS51564">
    <property type="entry name" value="SAM_ICMT"/>
    <property type="match status" value="1"/>
</dbReference>
<keyword evidence="12" id="KW-1185">Reference proteome</keyword>
<sequence length="240" mass="27953">MFQSPQFTSDTGLGRIAVAAFGLGFVMALHVALLIYYAVAIGVDATDRWHCVALWSVYMIALCFFHLSEFMLIASFRPSTVSYESFLLNHSKEYHLALVVSWVEFWLQVWLVPSWKANPTVFTTGVVLVVFGQWCRILAMWTAASNFSHRIEYIKRKEHVLVTHGIYRFIRHPSYTGWFFWTMGSQVVLANPLCTLGYSFVSWSFFRDRVPYEEHLLVQFFPDEYPQYRQRTISGVPFVR</sequence>